<accession>A0A0A9FCU6</accession>
<dbReference type="EMBL" id="GBRH01187026">
    <property type="protein sequence ID" value="JAE10870.1"/>
    <property type="molecule type" value="Transcribed_RNA"/>
</dbReference>
<reference evidence="1" key="1">
    <citation type="submission" date="2014-09" db="EMBL/GenBank/DDBJ databases">
        <authorList>
            <person name="Magalhaes I.L.F."/>
            <person name="Oliveira U."/>
            <person name="Santos F.R."/>
            <person name="Vidigal T.H.D.A."/>
            <person name="Brescovit A.D."/>
            <person name="Santos A.J."/>
        </authorList>
    </citation>
    <scope>NUCLEOTIDE SEQUENCE</scope>
    <source>
        <tissue evidence="1">Shoot tissue taken approximately 20 cm above the soil surface</tissue>
    </source>
</reference>
<protein>
    <submittedName>
        <fullName evidence="1">Uncharacterized protein</fullName>
    </submittedName>
</protein>
<reference evidence="1" key="2">
    <citation type="journal article" date="2015" name="Data Brief">
        <title>Shoot transcriptome of the giant reed, Arundo donax.</title>
        <authorList>
            <person name="Barrero R.A."/>
            <person name="Guerrero F.D."/>
            <person name="Moolhuijzen P."/>
            <person name="Goolsby J.A."/>
            <person name="Tidwell J."/>
            <person name="Bellgard S.E."/>
            <person name="Bellgard M.I."/>
        </authorList>
    </citation>
    <scope>NUCLEOTIDE SEQUENCE</scope>
    <source>
        <tissue evidence="1">Shoot tissue taken approximately 20 cm above the soil surface</tissue>
    </source>
</reference>
<sequence>MISLSGPGWVF</sequence>
<organism evidence="1">
    <name type="scientific">Arundo donax</name>
    <name type="common">Giant reed</name>
    <name type="synonym">Donax arundinaceus</name>
    <dbReference type="NCBI Taxonomy" id="35708"/>
    <lineage>
        <taxon>Eukaryota</taxon>
        <taxon>Viridiplantae</taxon>
        <taxon>Streptophyta</taxon>
        <taxon>Embryophyta</taxon>
        <taxon>Tracheophyta</taxon>
        <taxon>Spermatophyta</taxon>
        <taxon>Magnoliopsida</taxon>
        <taxon>Liliopsida</taxon>
        <taxon>Poales</taxon>
        <taxon>Poaceae</taxon>
        <taxon>PACMAD clade</taxon>
        <taxon>Arundinoideae</taxon>
        <taxon>Arundineae</taxon>
        <taxon>Arundo</taxon>
    </lineage>
</organism>
<evidence type="ECO:0000313" key="1">
    <source>
        <dbReference type="EMBL" id="JAE10870.1"/>
    </source>
</evidence>
<proteinExistence type="predicted"/>
<name>A0A0A9FCU6_ARUDO</name>